<sequence>MLQISLFMWGIFRVCSSFLRILFMMNINFFHPNT</sequence>
<proteinExistence type="predicted"/>
<name>A0A2P2PUT6_RHIMU</name>
<feature type="transmembrane region" description="Helical" evidence="1">
    <location>
        <begin position="6"/>
        <end position="23"/>
    </location>
</feature>
<evidence type="ECO:0000256" key="1">
    <source>
        <dbReference type="SAM" id="Phobius"/>
    </source>
</evidence>
<reference evidence="2" key="1">
    <citation type="submission" date="2018-02" db="EMBL/GenBank/DDBJ databases">
        <title>Rhizophora mucronata_Transcriptome.</title>
        <authorList>
            <person name="Meera S.P."/>
            <person name="Sreeshan A."/>
            <person name="Augustine A."/>
        </authorList>
    </citation>
    <scope>NUCLEOTIDE SEQUENCE</scope>
    <source>
        <tissue evidence="2">Leaf</tissue>
    </source>
</reference>
<accession>A0A2P2PUT6</accession>
<keyword evidence="1" id="KW-1133">Transmembrane helix</keyword>
<keyword evidence="1" id="KW-0472">Membrane</keyword>
<dbReference type="EMBL" id="GGEC01078016">
    <property type="protein sequence ID" value="MBX58500.1"/>
    <property type="molecule type" value="Transcribed_RNA"/>
</dbReference>
<protein>
    <submittedName>
        <fullName evidence="2">Uncharacterized protein</fullName>
    </submittedName>
</protein>
<evidence type="ECO:0000313" key="2">
    <source>
        <dbReference type="EMBL" id="MBX58500.1"/>
    </source>
</evidence>
<keyword evidence="1" id="KW-0812">Transmembrane</keyword>
<dbReference type="AlphaFoldDB" id="A0A2P2PUT6"/>
<organism evidence="2">
    <name type="scientific">Rhizophora mucronata</name>
    <name type="common">Asiatic mangrove</name>
    <dbReference type="NCBI Taxonomy" id="61149"/>
    <lineage>
        <taxon>Eukaryota</taxon>
        <taxon>Viridiplantae</taxon>
        <taxon>Streptophyta</taxon>
        <taxon>Embryophyta</taxon>
        <taxon>Tracheophyta</taxon>
        <taxon>Spermatophyta</taxon>
        <taxon>Magnoliopsida</taxon>
        <taxon>eudicotyledons</taxon>
        <taxon>Gunneridae</taxon>
        <taxon>Pentapetalae</taxon>
        <taxon>rosids</taxon>
        <taxon>fabids</taxon>
        <taxon>Malpighiales</taxon>
        <taxon>Rhizophoraceae</taxon>
        <taxon>Rhizophora</taxon>
    </lineage>
</organism>